<feature type="chain" id="PRO_5040129798" evidence="5">
    <location>
        <begin position="22"/>
        <end position="538"/>
    </location>
</feature>
<dbReference type="InterPro" id="IPR050541">
    <property type="entry name" value="LRR_TM_domain-containing"/>
</dbReference>
<dbReference type="SMART" id="SM00369">
    <property type="entry name" value="LRR_TYP"/>
    <property type="match status" value="5"/>
</dbReference>
<evidence type="ECO:0000256" key="2">
    <source>
        <dbReference type="ARBA" id="ARBA00022729"/>
    </source>
</evidence>
<dbReference type="AlphaFoldDB" id="A0A9Q0MQV4"/>
<keyword evidence="2 5" id="KW-0732">Signal</keyword>
<keyword evidence="4" id="KW-0472">Membrane</keyword>
<feature type="signal peptide" evidence="5">
    <location>
        <begin position="1"/>
        <end position="21"/>
    </location>
</feature>
<keyword evidence="3" id="KW-0677">Repeat</keyword>
<reference evidence="6" key="1">
    <citation type="submission" date="2022-07" db="EMBL/GenBank/DDBJ databases">
        <authorList>
            <person name="Trinca V."/>
            <person name="Uliana J.V.C."/>
            <person name="Torres T.T."/>
            <person name="Ward R.J."/>
            <person name="Monesi N."/>
        </authorList>
    </citation>
    <scope>NUCLEOTIDE SEQUENCE</scope>
    <source>
        <strain evidence="6">HSMRA1968</strain>
        <tissue evidence="6">Whole embryos</tissue>
    </source>
</reference>
<keyword evidence="1" id="KW-0433">Leucine-rich repeat</keyword>
<dbReference type="InterPro" id="IPR003591">
    <property type="entry name" value="Leu-rich_rpt_typical-subtyp"/>
</dbReference>
<dbReference type="SUPFAM" id="SSF52058">
    <property type="entry name" value="L domain-like"/>
    <property type="match status" value="1"/>
</dbReference>
<evidence type="ECO:0000256" key="3">
    <source>
        <dbReference type="ARBA" id="ARBA00022737"/>
    </source>
</evidence>
<dbReference type="PROSITE" id="PS51450">
    <property type="entry name" value="LRR"/>
    <property type="match status" value="4"/>
</dbReference>
<dbReference type="SMART" id="SM00365">
    <property type="entry name" value="LRR_SD22"/>
    <property type="match status" value="4"/>
</dbReference>
<dbReference type="PANTHER" id="PTHR24369">
    <property type="entry name" value="ANTIGEN BSP, PUTATIVE-RELATED"/>
    <property type="match status" value="1"/>
</dbReference>
<dbReference type="Proteomes" id="UP001151699">
    <property type="component" value="Chromosome C"/>
</dbReference>
<evidence type="ECO:0000256" key="5">
    <source>
        <dbReference type="SAM" id="SignalP"/>
    </source>
</evidence>
<sequence length="538" mass="61304">MRFYHWLLIVMLTVKTNFIRCDTMGNSTITSSIVSCTLQDVKDVQMIKSSCDNETTYLFIKNSHLQLFPRIFDILNKLQSVDVSNAGIQHIESTTFDRAIHLTNLDMGNSNMSKLPGHLFSHVNNLNALVIDNSSIVEMDKYAFHGLSNLKQLDLSYNNIVELNVDQFHPLSELETIRLSNNKIEIISGYLFQHNVNLKWAYFNYNKIIFLDPTAFANCLLKSLDLGFNQLHDIDLTTMNKLKTLVVSSNHLSVLRIPPAVEEIYAERNTISAVNGQPGSELTKLFLSFNYLSNLQNLQKFQKLRFLDLSANQLSYIKLDDLKGLNQLKELKLNGNKLIEIKADDVVANFPKLAMIELSTKHWSDTYVTELQNSLKAHNIELVQFRDPIPDEHSTNITIVEPIPDPTPFLTTPASHSDSGNIEERLNALGKQINNLEKIVSSNSVVENKLLADQLSSQIRQMHKNFEEKISNTTKAANDRYTSMMSTLKGFEVIVIIMFVGILAFVIFKLVTYSKQFINAMNYRRAQSRDPIFTEQDL</sequence>
<keyword evidence="4" id="KW-0812">Transmembrane</keyword>
<dbReference type="EMBL" id="WJQU01000004">
    <property type="protein sequence ID" value="KAJ6636333.1"/>
    <property type="molecule type" value="Genomic_DNA"/>
</dbReference>
<dbReference type="InterPro" id="IPR032675">
    <property type="entry name" value="LRR_dom_sf"/>
</dbReference>
<evidence type="ECO:0000256" key="1">
    <source>
        <dbReference type="ARBA" id="ARBA00022614"/>
    </source>
</evidence>
<gene>
    <name evidence="6" type="primary">atk_1</name>
    <name evidence="6" type="ORF">Bhyg_14921</name>
</gene>
<comment type="caution">
    <text evidence="6">The sequence shown here is derived from an EMBL/GenBank/DDBJ whole genome shotgun (WGS) entry which is preliminary data.</text>
</comment>
<name>A0A9Q0MQV4_9DIPT</name>
<evidence type="ECO:0000313" key="6">
    <source>
        <dbReference type="EMBL" id="KAJ6636333.1"/>
    </source>
</evidence>
<protein>
    <submittedName>
        <fullName evidence="6">Protein artichoke</fullName>
    </submittedName>
</protein>
<organism evidence="6 7">
    <name type="scientific">Pseudolycoriella hygida</name>
    <dbReference type="NCBI Taxonomy" id="35572"/>
    <lineage>
        <taxon>Eukaryota</taxon>
        <taxon>Metazoa</taxon>
        <taxon>Ecdysozoa</taxon>
        <taxon>Arthropoda</taxon>
        <taxon>Hexapoda</taxon>
        <taxon>Insecta</taxon>
        <taxon>Pterygota</taxon>
        <taxon>Neoptera</taxon>
        <taxon>Endopterygota</taxon>
        <taxon>Diptera</taxon>
        <taxon>Nematocera</taxon>
        <taxon>Sciaroidea</taxon>
        <taxon>Sciaridae</taxon>
        <taxon>Pseudolycoriella</taxon>
    </lineage>
</organism>
<dbReference type="PANTHER" id="PTHR24369:SF210">
    <property type="entry name" value="CHAOPTIN-RELATED"/>
    <property type="match status" value="1"/>
</dbReference>
<dbReference type="Pfam" id="PF13855">
    <property type="entry name" value="LRR_8"/>
    <property type="match status" value="1"/>
</dbReference>
<keyword evidence="7" id="KW-1185">Reference proteome</keyword>
<proteinExistence type="predicted"/>
<evidence type="ECO:0000313" key="7">
    <source>
        <dbReference type="Proteomes" id="UP001151699"/>
    </source>
</evidence>
<dbReference type="Gene3D" id="3.80.10.10">
    <property type="entry name" value="Ribonuclease Inhibitor"/>
    <property type="match status" value="3"/>
</dbReference>
<evidence type="ECO:0000256" key="4">
    <source>
        <dbReference type="SAM" id="Phobius"/>
    </source>
</evidence>
<keyword evidence="4" id="KW-1133">Transmembrane helix</keyword>
<dbReference type="OrthoDB" id="2013775at2759"/>
<dbReference type="InterPro" id="IPR001611">
    <property type="entry name" value="Leu-rich_rpt"/>
</dbReference>
<accession>A0A9Q0MQV4</accession>
<feature type="transmembrane region" description="Helical" evidence="4">
    <location>
        <begin position="490"/>
        <end position="511"/>
    </location>
</feature>
<dbReference type="GO" id="GO:0005886">
    <property type="term" value="C:plasma membrane"/>
    <property type="evidence" value="ECO:0007669"/>
    <property type="project" value="TreeGrafter"/>
</dbReference>